<keyword evidence="1" id="KW-0808">Transferase</keyword>
<name>A0AAC9YPN0_9ACTN</name>
<evidence type="ECO:0000313" key="4">
    <source>
        <dbReference type="Proteomes" id="UP000217144"/>
    </source>
</evidence>
<keyword evidence="4" id="KW-1185">Reference proteome</keyword>
<dbReference type="Proteomes" id="UP000217144">
    <property type="component" value="Chromosome"/>
</dbReference>
<dbReference type="InterPro" id="IPR050194">
    <property type="entry name" value="Glycosyltransferase_grp1"/>
</dbReference>
<organism evidence="3 4">
    <name type="scientific">Candidatus Planktophila lacus</name>
    <dbReference type="NCBI Taxonomy" id="1884913"/>
    <lineage>
        <taxon>Bacteria</taxon>
        <taxon>Bacillati</taxon>
        <taxon>Actinomycetota</taxon>
        <taxon>Actinomycetes</taxon>
        <taxon>Candidatus Nanopelagicales</taxon>
        <taxon>Candidatus Nanopelagicaceae</taxon>
        <taxon>Candidatus Planktophila</taxon>
    </lineage>
</organism>
<dbReference type="Gene3D" id="3.40.50.2000">
    <property type="entry name" value="Glycogen Phosphorylase B"/>
    <property type="match status" value="2"/>
</dbReference>
<dbReference type="PANTHER" id="PTHR45947">
    <property type="entry name" value="SULFOQUINOVOSYL TRANSFERASE SQD2"/>
    <property type="match status" value="1"/>
</dbReference>
<evidence type="ECO:0000259" key="2">
    <source>
        <dbReference type="Pfam" id="PF00534"/>
    </source>
</evidence>
<accession>A0AAC9YPN0</accession>
<dbReference type="CDD" id="cd03801">
    <property type="entry name" value="GT4_PimA-like"/>
    <property type="match status" value="1"/>
</dbReference>
<dbReference type="AlphaFoldDB" id="A0AAC9YPN0"/>
<dbReference type="PANTHER" id="PTHR45947:SF3">
    <property type="entry name" value="SULFOQUINOVOSYL TRANSFERASE SQD2"/>
    <property type="match status" value="1"/>
</dbReference>
<dbReference type="EMBL" id="CP016769">
    <property type="protein sequence ID" value="ASY10045.1"/>
    <property type="molecule type" value="Genomic_DNA"/>
</dbReference>
<protein>
    <submittedName>
        <fullName evidence="3">Glycosyltransferase</fullName>
    </submittedName>
</protein>
<evidence type="ECO:0000313" key="3">
    <source>
        <dbReference type="EMBL" id="ASY10045.1"/>
    </source>
</evidence>
<dbReference type="InterPro" id="IPR001296">
    <property type="entry name" value="Glyco_trans_1"/>
</dbReference>
<proteinExistence type="predicted"/>
<evidence type="ECO:0000256" key="1">
    <source>
        <dbReference type="ARBA" id="ARBA00022679"/>
    </source>
</evidence>
<dbReference type="Pfam" id="PF00534">
    <property type="entry name" value="Glycos_transf_1"/>
    <property type="match status" value="1"/>
</dbReference>
<sequence>MANGAFLETFFGSFLASRKAKYFSKIPGDIVWERACSSGYTSVDVFAFQTINLNYKYKLLRYLFSRSLKRSEKVIVPAPYLRDLCLSWGIKESKIVEIGNTVDTKLYQPDSNVEKIYDVVTVSRLVPVKQIDELIAVCAKLKLRLAIVGDGPLFTDLQALAIKQKANVTFLGLKNQEQLPLIYQQSKVFVLNSQIEATSYALLEARSSGLTSIANCGTGSEQVIHHLVDGILCGVTTGFTLENALQYVLGNEFDLTKAGVLARLHTIREFDRKTIFGRIHGLLDDSRVTP</sequence>
<feature type="domain" description="Glycosyl transferase family 1" evidence="2">
    <location>
        <begin position="114"/>
        <end position="252"/>
    </location>
</feature>
<reference evidence="3 4" key="1">
    <citation type="submission" date="2016-07" db="EMBL/GenBank/DDBJ databases">
        <title>High microdiversification within the ubiquitous acI lineage of Actinobacteria.</title>
        <authorList>
            <person name="Neuenschwander S.M."/>
            <person name="Salcher M."/>
            <person name="Ghai R."/>
            <person name="Pernthaler J."/>
        </authorList>
    </citation>
    <scope>NUCLEOTIDE SEQUENCE [LARGE SCALE GENOMIC DNA]</scope>
    <source>
        <strain evidence="3">MMS-21-148</strain>
    </source>
</reference>
<dbReference type="KEGG" id="plan:A1s21148_00390"/>
<gene>
    <name evidence="3" type="ORF">A1s21148_00390</name>
</gene>
<dbReference type="GO" id="GO:0016757">
    <property type="term" value="F:glycosyltransferase activity"/>
    <property type="evidence" value="ECO:0007669"/>
    <property type="project" value="InterPro"/>
</dbReference>
<dbReference type="RefSeq" id="WP_190276892.1">
    <property type="nucleotide sequence ID" value="NZ_CP016769.1"/>
</dbReference>
<dbReference type="SUPFAM" id="SSF53756">
    <property type="entry name" value="UDP-Glycosyltransferase/glycogen phosphorylase"/>
    <property type="match status" value="1"/>
</dbReference>